<dbReference type="InterPro" id="IPR004358">
    <property type="entry name" value="Sig_transdc_His_kin-like_C"/>
</dbReference>
<keyword evidence="8" id="KW-1133">Transmembrane helix</keyword>
<evidence type="ECO:0000256" key="6">
    <source>
        <dbReference type="ARBA" id="ARBA00022692"/>
    </source>
</evidence>
<dbReference type="InterPro" id="IPR003661">
    <property type="entry name" value="HisK_dim/P_dom"/>
</dbReference>
<dbReference type="CDD" id="cd00075">
    <property type="entry name" value="HATPase"/>
    <property type="match status" value="1"/>
</dbReference>
<organism evidence="12 13">
    <name type="scientific">Robbsia andropogonis</name>
    <dbReference type="NCBI Taxonomy" id="28092"/>
    <lineage>
        <taxon>Bacteria</taxon>
        <taxon>Pseudomonadati</taxon>
        <taxon>Pseudomonadota</taxon>
        <taxon>Betaproteobacteria</taxon>
        <taxon>Burkholderiales</taxon>
        <taxon>Burkholderiaceae</taxon>
        <taxon>Robbsia</taxon>
    </lineage>
</organism>
<dbReference type="PROSITE" id="PS50109">
    <property type="entry name" value="HIS_KIN"/>
    <property type="match status" value="1"/>
</dbReference>
<dbReference type="Pfam" id="PF08521">
    <property type="entry name" value="2CSK_N"/>
    <property type="match status" value="2"/>
</dbReference>
<evidence type="ECO:0000313" key="12">
    <source>
        <dbReference type="EMBL" id="KKB62759.1"/>
    </source>
</evidence>
<dbReference type="InterPro" id="IPR036097">
    <property type="entry name" value="HisK_dim/P_sf"/>
</dbReference>
<dbReference type="SMART" id="SM00387">
    <property type="entry name" value="HATPase_c"/>
    <property type="match status" value="1"/>
</dbReference>
<dbReference type="Gene3D" id="3.30.565.10">
    <property type="entry name" value="Histidine kinase-like ATPase, C-terminal domain"/>
    <property type="match status" value="1"/>
</dbReference>
<dbReference type="CDD" id="cd00082">
    <property type="entry name" value="HisKA"/>
    <property type="match status" value="1"/>
</dbReference>
<name>A0A0F5JYS1_9BURK</name>
<accession>A0A0F5JYS1</accession>
<evidence type="ECO:0000256" key="2">
    <source>
        <dbReference type="ARBA" id="ARBA00004370"/>
    </source>
</evidence>
<keyword evidence="13" id="KW-1185">Reference proteome</keyword>
<keyword evidence="7" id="KW-0418">Kinase</keyword>
<keyword evidence="4" id="KW-0597">Phosphoprotein</keyword>
<evidence type="ECO:0000256" key="9">
    <source>
        <dbReference type="ARBA" id="ARBA00023136"/>
    </source>
</evidence>
<dbReference type="OrthoDB" id="8554694at2"/>
<evidence type="ECO:0000256" key="8">
    <source>
        <dbReference type="ARBA" id="ARBA00022989"/>
    </source>
</evidence>
<evidence type="ECO:0000256" key="4">
    <source>
        <dbReference type="ARBA" id="ARBA00022553"/>
    </source>
</evidence>
<dbReference type="InterPro" id="IPR013727">
    <property type="entry name" value="2CSK_N"/>
</dbReference>
<keyword evidence="5" id="KW-0808">Transferase</keyword>
<dbReference type="PATRIC" id="fig|28092.6.peg.3747"/>
<dbReference type="SUPFAM" id="SSF55874">
    <property type="entry name" value="ATPase domain of HSP90 chaperone/DNA topoisomerase II/histidine kinase"/>
    <property type="match status" value="1"/>
</dbReference>
<dbReference type="InterPro" id="IPR003594">
    <property type="entry name" value="HATPase_dom"/>
</dbReference>
<dbReference type="PANTHER" id="PTHR45436:SF5">
    <property type="entry name" value="SENSOR HISTIDINE KINASE TRCS"/>
    <property type="match status" value="1"/>
</dbReference>
<dbReference type="AlphaFoldDB" id="A0A0F5JYS1"/>
<evidence type="ECO:0000313" key="13">
    <source>
        <dbReference type="Proteomes" id="UP000033618"/>
    </source>
</evidence>
<sequence>MLSSLRARLFGWLLLPLLSFLLISAALSYSSARRTAGLLEDDTLLDAARVIVEAVYWHEGALSAPIPPAALELFESPYQDHIYYRVTAQPIEGSPEVALTDTGARQRLLAGTPDLPMRAAGVTAPAEYPELSMRSPPPLGADLASIGGSTNKKNVAANSPRDAGESPDHDDGGGPPRYFDAMYNGLSLRAVAYDRLVYDAGRTDRVTVVVAKTRASEAGMVQDLWHPQLWRQVLLACLALLLVPVGLTIELKPLIRLRDDVANRDPTALVPLRTAHLPAELRPIVDTINQSIARLKQQASTQRQFIADAAHQMRTPLTVLDTQLQYLQQVGAGSPGWQEALAGIQRTSKRMASMTNQLLMLAQAEAATRHPLTSRVDLAEVIGDVLAEMVVTAERHAIDLGAEWDTSIPGRRDSDGTPVPMPVAGNAGLLNAMILNLVDNAIRYTAAHWARNRARSGAALCLAEDGTHAEVGTHGSDAKPGRVGGQVTVSCRYAVHPGNGDAFGNPVREVVLSVTDNGPGIPAEARAHVFERFYRVHGEVDSDGSGLGLSIVQQIVQAHHGSVALTMPLYTSVPAMAHGAAVAHSNGANATGLCVTVRLPAWPASEERGSI</sequence>
<dbReference type="Pfam" id="PF02518">
    <property type="entry name" value="HATPase_c"/>
    <property type="match status" value="1"/>
</dbReference>
<evidence type="ECO:0000256" key="10">
    <source>
        <dbReference type="SAM" id="MobiDB-lite"/>
    </source>
</evidence>
<dbReference type="PRINTS" id="PR00344">
    <property type="entry name" value="BCTRLSENSOR"/>
</dbReference>
<dbReference type="GO" id="GO:0000155">
    <property type="term" value="F:phosphorelay sensor kinase activity"/>
    <property type="evidence" value="ECO:0007669"/>
    <property type="project" value="InterPro"/>
</dbReference>
<dbReference type="GO" id="GO:0016020">
    <property type="term" value="C:membrane"/>
    <property type="evidence" value="ECO:0007669"/>
    <property type="project" value="UniProtKB-SubCell"/>
</dbReference>
<feature type="region of interest" description="Disordered" evidence="10">
    <location>
        <begin position="139"/>
        <end position="177"/>
    </location>
</feature>
<dbReference type="STRING" id="28092.WM40_15895"/>
<proteinExistence type="predicted"/>
<evidence type="ECO:0000259" key="11">
    <source>
        <dbReference type="PROSITE" id="PS50109"/>
    </source>
</evidence>
<comment type="caution">
    <text evidence="12">The sequence shown here is derived from an EMBL/GenBank/DDBJ whole genome shotgun (WGS) entry which is preliminary data.</text>
</comment>
<comment type="subcellular location">
    <subcellularLocation>
        <location evidence="2">Membrane</location>
    </subcellularLocation>
</comment>
<reference evidence="12 13" key="1">
    <citation type="submission" date="2015-03" db="EMBL/GenBank/DDBJ databases">
        <title>Draft Genome Sequence of Burkholderia andropogonis type strain ICMP2807, isolated from Sorghum bicolor.</title>
        <authorList>
            <person name="Lopes-Santos L."/>
            <person name="Castro D.B."/>
            <person name="Ottoboni L.M."/>
            <person name="Park D."/>
            <person name="Weirc B.S."/>
            <person name="Destefano S.A."/>
        </authorList>
    </citation>
    <scope>NUCLEOTIDE SEQUENCE [LARGE SCALE GENOMIC DNA]</scope>
    <source>
        <strain evidence="12 13">ICMP2807</strain>
    </source>
</reference>
<dbReference type="Gene3D" id="1.10.287.130">
    <property type="match status" value="1"/>
</dbReference>
<protein>
    <recommendedName>
        <fullName evidence="3">histidine kinase</fullName>
        <ecNumber evidence="3">2.7.13.3</ecNumber>
    </recommendedName>
</protein>
<dbReference type="SMART" id="SM00388">
    <property type="entry name" value="HisKA"/>
    <property type="match status" value="1"/>
</dbReference>
<keyword evidence="6" id="KW-0812">Transmembrane</keyword>
<evidence type="ECO:0000256" key="1">
    <source>
        <dbReference type="ARBA" id="ARBA00000085"/>
    </source>
</evidence>
<dbReference type="Pfam" id="PF00512">
    <property type="entry name" value="HisKA"/>
    <property type="match status" value="1"/>
</dbReference>
<feature type="compositionally biased region" description="Basic and acidic residues" evidence="10">
    <location>
        <begin position="162"/>
        <end position="172"/>
    </location>
</feature>
<dbReference type="PANTHER" id="PTHR45436">
    <property type="entry name" value="SENSOR HISTIDINE KINASE YKOH"/>
    <property type="match status" value="1"/>
</dbReference>
<dbReference type="EMBL" id="LAQU01000016">
    <property type="protein sequence ID" value="KKB62759.1"/>
    <property type="molecule type" value="Genomic_DNA"/>
</dbReference>
<dbReference type="InterPro" id="IPR050428">
    <property type="entry name" value="TCS_sensor_his_kinase"/>
</dbReference>
<gene>
    <name evidence="12" type="ORF">WM40_15895</name>
</gene>
<dbReference type="EC" id="2.7.13.3" evidence="3"/>
<evidence type="ECO:0000256" key="7">
    <source>
        <dbReference type="ARBA" id="ARBA00022777"/>
    </source>
</evidence>
<evidence type="ECO:0000256" key="3">
    <source>
        <dbReference type="ARBA" id="ARBA00012438"/>
    </source>
</evidence>
<feature type="domain" description="Histidine kinase" evidence="11">
    <location>
        <begin position="308"/>
        <end position="565"/>
    </location>
</feature>
<comment type="catalytic activity">
    <reaction evidence="1">
        <text>ATP + protein L-histidine = ADP + protein N-phospho-L-histidine.</text>
        <dbReference type="EC" id="2.7.13.3"/>
    </reaction>
</comment>
<evidence type="ECO:0000256" key="5">
    <source>
        <dbReference type="ARBA" id="ARBA00022679"/>
    </source>
</evidence>
<feature type="compositionally biased region" description="Polar residues" evidence="10">
    <location>
        <begin position="147"/>
        <end position="157"/>
    </location>
</feature>
<dbReference type="InterPro" id="IPR005467">
    <property type="entry name" value="His_kinase_dom"/>
</dbReference>
<dbReference type="SUPFAM" id="SSF47384">
    <property type="entry name" value="Homodimeric domain of signal transducing histidine kinase"/>
    <property type="match status" value="1"/>
</dbReference>
<dbReference type="RefSeq" id="WP_046153330.1">
    <property type="nucleotide sequence ID" value="NZ_CADFGU010000012.1"/>
</dbReference>
<dbReference type="Proteomes" id="UP000033618">
    <property type="component" value="Unassembled WGS sequence"/>
</dbReference>
<dbReference type="InterPro" id="IPR036890">
    <property type="entry name" value="HATPase_C_sf"/>
</dbReference>
<keyword evidence="9" id="KW-0472">Membrane</keyword>